<keyword evidence="4" id="KW-0479">Metal-binding</keyword>
<reference evidence="7 8" key="1">
    <citation type="submission" date="2022-04" db="EMBL/GenBank/DDBJ databases">
        <title>Leucobacter sp. isolated from rhizosphere of onion.</title>
        <authorList>
            <person name="Won M."/>
            <person name="Lee C.-M."/>
            <person name="Woen H.-Y."/>
            <person name="Kwon S.-W."/>
        </authorList>
    </citation>
    <scope>NUCLEOTIDE SEQUENCE [LARGE SCALE GENOMIC DNA]</scope>
    <source>
        <strain evidence="7 8">H25R-14</strain>
    </source>
</reference>
<sequence>MSTAVRTESDRVRLRLEVEGEIDALLARTSRQAQTYGTEFLRLWSHTAQHVRGGKLLRPILLLETYDALRPDGDRREALRLATAVEALHFAFLLHDDVIDQDLRRRGELNLVGELVESATAAGRGSAARHWAETGAILAGDLLLSSAHQIVARVRAPEATRERLLDLLEHTILETTAGEFSDVGLSDGMVAPDLDAVLVMTKQKTASYTFELPLRAAAILAGGSPELEHALSIAGAHLGLAYQLQDDLLSVFGDADEHGKDPYSDLREGKHTAVICFAQRTSAWPVIARHFGDPQLQPEDAVRVRRLLTDCGAEDHVRALIDDQLAALTELVADEERGGAIPARVRAMLLDLAARIDGRRS</sequence>
<dbReference type="SUPFAM" id="SSF48576">
    <property type="entry name" value="Terpenoid synthases"/>
    <property type="match status" value="1"/>
</dbReference>
<proteinExistence type="inferred from homology"/>
<dbReference type="CDD" id="cd00685">
    <property type="entry name" value="Trans_IPPS_HT"/>
    <property type="match status" value="1"/>
</dbReference>
<dbReference type="InterPro" id="IPR000092">
    <property type="entry name" value="Polyprenyl_synt"/>
</dbReference>
<dbReference type="SFLD" id="SFLDS00005">
    <property type="entry name" value="Isoprenoid_Synthase_Type_I"/>
    <property type="match status" value="1"/>
</dbReference>
<organism evidence="7 8">
    <name type="scientific">Leucobacter rhizosphaerae</name>
    <dbReference type="NCBI Taxonomy" id="2932245"/>
    <lineage>
        <taxon>Bacteria</taxon>
        <taxon>Bacillati</taxon>
        <taxon>Actinomycetota</taxon>
        <taxon>Actinomycetes</taxon>
        <taxon>Micrococcales</taxon>
        <taxon>Microbacteriaceae</taxon>
        <taxon>Leucobacter</taxon>
    </lineage>
</organism>
<evidence type="ECO:0000313" key="7">
    <source>
        <dbReference type="EMBL" id="UOQ59415.1"/>
    </source>
</evidence>
<evidence type="ECO:0000256" key="3">
    <source>
        <dbReference type="ARBA" id="ARBA00022679"/>
    </source>
</evidence>
<evidence type="ECO:0000256" key="2">
    <source>
        <dbReference type="ARBA" id="ARBA00006706"/>
    </source>
</evidence>
<comment type="cofactor">
    <cofactor evidence="1">
        <name>Mg(2+)</name>
        <dbReference type="ChEBI" id="CHEBI:18420"/>
    </cofactor>
</comment>
<evidence type="ECO:0000256" key="1">
    <source>
        <dbReference type="ARBA" id="ARBA00001946"/>
    </source>
</evidence>
<comment type="similarity">
    <text evidence="2 6">Belongs to the FPP/GGPP synthase family.</text>
</comment>
<accession>A0ABY4FT29</accession>
<name>A0ABY4FT29_9MICO</name>
<gene>
    <name evidence="7" type="ORF">MUN76_10160</name>
</gene>
<evidence type="ECO:0000313" key="8">
    <source>
        <dbReference type="Proteomes" id="UP000831775"/>
    </source>
</evidence>
<dbReference type="PANTHER" id="PTHR12001:SF85">
    <property type="entry name" value="SHORT CHAIN ISOPRENYL DIPHOSPHATE SYNTHASE"/>
    <property type="match status" value="1"/>
</dbReference>
<dbReference type="InterPro" id="IPR033749">
    <property type="entry name" value="Polyprenyl_synt_CS"/>
</dbReference>
<evidence type="ECO:0000256" key="6">
    <source>
        <dbReference type="RuleBase" id="RU004466"/>
    </source>
</evidence>
<dbReference type="Gene3D" id="1.10.600.10">
    <property type="entry name" value="Farnesyl Diphosphate Synthase"/>
    <property type="match status" value="1"/>
</dbReference>
<dbReference type="InterPro" id="IPR008949">
    <property type="entry name" value="Isoprenoid_synthase_dom_sf"/>
</dbReference>
<dbReference type="PANTHER" id="PTHR12001">
    <property type="entry name" value="GERANYLGERANYL PYROPHOSPHATE SYNTHASE"/>
    <property type="match status" value="1"/>
</dbReference>
<keyword evidence="5" id="KW-0460">Magnesium</keyword>
<dbReference type="Pfam" id="PF00348">
    <property type="entry name" value="polyprenyl_synt"/>
    <property type="match status" value="1"/>
</dbReference>
<dbReference type="Proteomes" id="UP000831775">
    <property type="component" value="Chromosome"/>
</dbReference>
<keyword evidence="8" id="KW-1185">Reference proteome</keyword>
<protein>
    <submittedName>
        <fullName evidence="7">Polyprenyl synthetase family protein</fullName>
    </submittedName>
</protein>
<dbReference type="RefSeq" id="WP_244684420.1">
    <property type="nucleotide sequence ID" value="NZ_CP095043.1"/>
</dbReference>
<dbReference type="EMBL" id="CP095043">
    <property type="protein sequence ID" value="UOQ59415.1"/>
    <property type="molecule type" value="Genomic_DNA"/>
</dbReference>
<dbReference type="PROSITE" id="PS00723">
    <property type="entry name" value="POLYPRENYL_SYNTHASE_1"/>
    <property type="match status" value="1"/>
</dbReference>
<evidence type="ECO:0000256" key="4">
    <source>
        <dbReference type="ARBA" id="ARBA00022723"/>
    </source>
</evidence>
<keyword evidence="3 6" id="KW-0808">Transferase</keyword>
<evidence type="ECO:0000256" key="5">
    <source>
        <dbReference type="ARBA" id="ARBA00022842"/>
    </source>
</evidence>